<protein>
    <submittedName>
        <fullName evidence="2">Uncharacterized protein</fullName>
    </submittedName>
</protein>
<evidence type="ECO:0000256" key="1">
    <source>
        <dbReference type="SAM" id="MobiDB-lite"/>
    </source>
</evidence>
<proteinExistence type="predicted"/>
<evidence type="ECO:0000313" key="2">
    <source>
        <dbReference type="EMBL" id="GAA48594.1"/>
    </source>
</evidence>
<keyword evidence="3" id="KW-1185">Reference proteome</keyword>
<reference evidence="2" key="1">
    <citation type="journal article" date="2011" name="Genome Biol.">
        <title>The draft genome of the carcinogenic human liver fluke Clonorchis sinensis.</title>
        <authorList>
            <person name="Wang X."/>
            <person name="Chen W."/>
            <person name="Huang Y."/>
            <person name="Sun J."/>
            <person name="Men J."/>
            <person name="Liu H."/>
            <person name="Luo F."/>
            <person name="Guo L."/>
            <person name="Lv X."/>
            <person name="Deng C."/>
            <person name="Zhou C."/>
            <person name="Fan Y."/>
            <person name="Li X."/>
            <person name="Huang L."/>
            <person name="Hu Y."/>
            <person name="Liang C."/>
            <person name="Hu X."/>
            <person name="Xu J."/>
            <person name="Yu X."/>
        </authorList>
    </citation>
    <scope>NUCLEOTIDE SEQUENCE [LARGE SCALE GENOMIC DNA]</scope>
    <source>
        <strain evidence="2">Henan</strain>
    </source>
</reference>
<organism evidence="2 3">
    <name type="scientific">Clonorchis sinensis</name>
    <name type="common">Chinese liver fluke</name>
    <dbReference type="NCBI Taxonomy" id="79923"/>
    <lineage>
        <taxon>Eukaryota</taxon>
        <taxon>Metazoa</taxon>
        <taxon>Spiralia</taxon>
        <taxon>Lophotrochozoa</taxon>
        <taxon>Platyhelminthes</taxon>
        <taxon>Trematoda</taxon>
        <taxon>Digenea</taxon>
        <taxon>Opisthorchiida</taxon>
        <taxon>Opisthorchiata</taxon>
        <taxon>Opisthorchiidae</taxon>
        <taxon>Clonorchis</taxon>
    </lineage>
</organism>
<accession>G7Y6K9</accession>
<evidence type="ECO:0000313" key="3">
    <source>
        <dbReference type="Proteomes" id="UP000008909"/>
    </source>
</evidence>
<gene>
    <name evidence="2" type="ORF">CLF_101795</name>
</gene>
<dbReference type="AlphaFoldDB" id="G7Y6K9"/>
<dbReference type="Proteomes" id="UP000008909">
    <property type="component" value="Unassembled WGS sequence"/>
</dbReference>
<dbReference type="EMBL" id="DF142898">
    <property type="protein sequence ID" value="GAA48594.1"/>
    <property type="molecule type" value="Genomic_DNA"/>
</dbReference>
<name>G7Y6K9_CLOSI</name>
<reference key="2">
    <citation type="submission" date="2011-10" db="EMBL/GenBank/DDBJ databases">
        <title>The genome and transcriptome sequence of Clonorchis sinensis provide insights into the carcinogenic liver fluke.</title>
        <authorList>
            <person name="Wang X."/>
            <person name="Huang Y."/>
            <person name="Chen W."/>
            <person name="Liu H."/>
            <person name="Guo L."/>
            <person name="Chen Y."/>
            <person name="Luo F."/>
            <person name="Zhou W."/>
            <person name="Sun J."/>
            <person name="Mao Q."/>
            <person name="Liang P."/>
            <person name="Zhou C."/>
            <person name="Tian Y."/>
            <person name="Men J."/>
            <person name="Lv X."/>
            <person name="Huang L."/>
            <person name="Zhou J."/>
            <person name="Hu Y."/>
            <person name="Li R."/>
            <person name="Zhang F."/>
            <person name="Lei H."/>
            <person name="Li X."/>
            <person name="Hu X."/>
            <person name="Liang C."/>
            <person name="Xu J."/>
            <person name="Wu Z."/>
            <person name="Yu X."/>
        </authorList>
    </citation>
    <scope>NUCLEOTIDE SEQUENCE</scope>
    <source>
        <strain>Henan</strain>
    </source>
</reference>
<sequence>MNNGYSRPGRRYERSIWTESLFLTLSFARKFDCLTFKIVPSKFISLIVALYENSCGPVQLYGKLSPKSITFSRTKSIDTKSGSVNLKINSIVTVFVRIGKALDSHVGLGYDFLAIRVLLSAQCASEYNAAGKLITELAFRLSDLWTTSYDDYPLGHTDSPFKGFTNSSDELLRKLFWLRVVQLCQVFLDSHCGEALKVCALAGFLWVCAKRLRHQERTVEALTMLALLLWKPGGHNDLAVRDYELMQLDERLFTDFTSVRRRKKGVSTNNSTKRRKSNSGGHELPPMGKRYGNMRSIQSIKRIVHSDPINPTKRSSMVDERIFSPHNYSQGEKLNTDLYPYSVLQKNDFAEVTHNIPNTDYTIIISCHCVTFFGSVKPRFLVLHFVEQEHLRKLPSLFEDKQKEKLIECNLSKSVASQGMGHLGSNALVTLLVRGKPPGFYMQEPQLLRGICRMHPPANKFSVNKILDRIRAKYFLTCVQFGVYLEHKLDNTLRNATTLLNPRRNQIRRICPHINTLLERLPLKGRVNASCRGYFTILRTLCPDKALHVNIRFSKLDGQFSNVCYGVSIKSVSTCSQLRTKLFDIKAQLPLEITQSNRYCDWQRIKFDFDKRPSYLGKLTSHVRLRNMFISIIIISDSMTSVFNTEASLPYNHDLFESPIPTTGKFPFMLMHGRHPRLPVNQEIGLSPATRLFPKELAEEKTKAREKLTAVQ</sequence>
<feature type="region of interest" description="Disordered" evidence="1">
    <location>
        <begin position="263"/>
        <end position="290"/>
    </location>
</feature>